<dbReference type="AlphaFoldDB" id="A0A1Y5I9L8"/>
<protein>
    <submittedName>
        <fullName evidence="2">Uncharacterized protein</fullName>
    </submittedName>
</protein>
<evidence type="ECO:0000313" key="2">
    <source>
        <dbReference type="EMBL" id="OUS43852.1"/>
    </source>
</evidence>
<sequence>MRPVLAPRARGSAETSRASALNRAREASERQRLAYQRFREQTGIRSSGSSMTIASERGERRSGVAARASRGDGDGNLFVESFFDLANVVSGGGAGETHTRLAERIGEDVYVQVNAWRLYTRDMKFHDGLAKVFSVKIASNGNKYDDALVEEVLTTVRVPLGGGKSDVPLVDLCPSTSVNALKNILRDYVDDRL</sequence>
<dbReference type="Pfam" id="PF11378">
    <property type="entry name" value="DUF3181"/>
    <property type="match status" value="1"/>
</dbReference>
<dbReference type="EMBL" id="KZ155826">
    <property type="protein sequence ID" value="OUS43852.1"/>
    <property type="molecule type" value="Genomic_DNA"/>
</dbReference>
<name>A0A1Y5I9L8_OSTTA</name>
<evidence type="ECO:0000256" key="1">
    <source>
        <dbReference type="SAM" id="MobiDB-lite"/>
    </source>
</evidence>
<feature type="compositionally biased region" description="Polar residues" evidence="1">
    <location>
        <begin position="43"/>
        <end position="53"/>
    </location>
</feature>
<dbReference type="InterPro" id="IPR021518">
    <property type="entry name" value="DUF3181"/>
</dbReference>
<dbReference type="Proteomes" id="UP000195557">
    <property type="component" value="Unassembled WGS sequence"/>
</dbReference>
<feature type="region of interest" description="Disordered" evidence="1">
    <location>
        <begin position="41"/>
        <end position="69"/>
    </location>
</feature>
<feature type="region of interest" description="Disordered" evidence="1">
    <location>
        <begin position="1"/>
        <end position="28"/>
    </location>
</feature>
<dbReference type="eggNOG" id="ENOG502S7PR">
    <property type="taxonomic scope" value="Eukaryota"/>
</dbReference>
<reference evidence="2" key="1">
    <citation type="submission" date="2017-04" db="EMBL/GenBank/DDBJ databases">
        <title>Population genomics of picophytoplankton unveils novel chromosome hypervariability.</title>
        <authorList>
            <consortium name="DOE Joint Genome Institute"/>
            <person name="Blanc-Mathieu R."/>
            <person name="Krasovec M."/>
            <person name="Hebrard M."/>
            <person name="Yau S."/>
            <person name="Desgranges E."/>
            <person name="Martin J."/>
            <person name="Schackwitz W."/>
            <person name="Kuo A."/>
            <person name="Salin G."/>
            <person name="Donnadieu C."/>
            <person name="Desdevises Y."/>
            <person name="Sanchez-Ferandin S."/>
            <person name="Moreau H."/>
            <person name="Rivals E."/>
            <person name="Grigoriev I.V."/>
            <person name="Grimsley N."/>
            <person name="Eyre-Walker A."/>
            <person name="Piganeau G."/>
        </authorList>
    </citation>
    <scope>NUCLEOTIDE SEQUENCE [LARGE SCALE GENOMIC DNA]</scope>
    <source>
        <strain evidence="2">RCC 1115</strain>
    </source>
</reference>
<accession>A0A1Y5I9L8</accession>
<gene>
    <name evidence="2" type="ORF">BE221DRAFT_193958</name>
</gene>
<proteinExistence type="predicted"/>
<organism evidence="2">
    <name type="scientific">Ostreococcus tauri</name>
    <name type="common">Marine green alga</name>
    <dbReference type="NCBI Taxonomy" id="70448"/>
    <lineage>
        <taxon>Eukaryota</taxon>
        <taxon>Viridiplantae</taxon>
        <taxon>Chlorophyta</taxon>
        <taxon>Mamiellophyceae</taxon>
        <taxon>Mamiellales</taxon>
        <taxon>Bathycoccaceae</taxon>
        <taxon>Ostreococcus</taxon>
    </lineage>
</organism>